<dbReference type="Proteomes" id="UP000242287">
    <property type="component" value="Unassembled WGS sequence"/>
</dbReference>
<protein>
    <submittedName>
        <fullName evidence="1">Uncharacterized protein</fullName>
    </submittedName>
</protein>
<organism evidence="1 2">
    <name type="scientific">Amanita thiersii Skay4041</name>
    <dbReference type="NCBI Taxonomy" id="703135"/>
    <lineage>
        <taxon>Eukaryota</taxon>
        <taxon>Fungi</taxon>
        <taxon>Dikarya</taxon>
        <taxon>Basidiomycota</taxon>
        <taxon>Agaricomycotina</taxon>
        <taxon>Agaricomycetes</taxon>
        <taxon>Agaricomycetidae</taxon>
        <taxon>Agaricales</taxon>
        <taxon>Pluteineae</taxon>
        <taxon>Amanitaceae</taxon>
        <taxon>Amanita</taxon>
    </lineage>
</organism>
<name>A0A2A9NV87_9AGAR</name>
<proteinExistence type="predicted"/>
<sequence length="49" mass="5512">MPPVICWNFEEMLNATTGAKEEMANVQYSLPKTKYRTLKMSSNGEVTTA</sequence>
<keyword evidence="2" id="KW-1185">Reference proteome</keyword>
<reference evidence="1 2" key="1">
    <citation type="submission" date="2014-02" db="EMBL/GenBank/DDBJ databases">
        <title>Transposable element dynamics among asymbiotic and ectomycorrhizal Amanita fungi.</title>
        <authorList>
            <consortium name="DOE Joint Genome Institute"/>
            <person name="Hess J."/>
            <person name="Skrede I."/>
            <person name="Wolfe B."/>
            <person name="LaButti K."/>
            <person name="Ohm R.A."/>
            <person name="Grigoriev I.V."/>
            <person name="Pringle A."/>
        </authorList>
    </citation>
    <scope>NUCLEOTIDE SEQUENCE [LARGE SCALE GENOMIC DNA]</scope>
    <source>
        <strain evidence="1 2">SKay4041</strain>
    </source>
</reference>
<dbReference type="EMBL" id="KZ301986">
    <property type="protein sequence ID" value="PFH51572.1"/>
    <property type="molecule type" value="Genomic_DNA"/>
</dbReference>
<evidence type="ECO:0000313" key="1">
    <source>
        <dbReference type="EMBL" id="PFH51572.1"/>
    </source>
</evidence>
<evidence type="ECO:0000313" key="2">
    <source>
        <dbReference type="Proteomes" id="UP000242287"/>
    </source>
</evidence>
<accession>A0A2A9NV87</accession>
<dbReference type="AlphaFoldDB" id="A0A2A9NV87"/>
<gene>
    <name evidence="1" type="ORF">AMATHDRAFT_2857</name>
</gene>